<evidence type="ECO:0000256" key="2">
    <source>
        <dbReference type="ARBA" id="ARBA00023125"/>
    </source>
</evidence>
<dbReference type="GO" id="GO:0009307">
    <property type="term" value="P:DNA restriction-modification system"/>
    <property type="evidence" value="ECO:0007669"/>
    <property type="project" value="UniProtKB-KW"/>
</dbReference>
<evidence type="ECO:0000256" key="1">
    <source>
        <dbReference type="ARBA" id="ARBA00022747"/>
    </source>
</evidence>
<dbReference type="Proteomes" id="UP000824109">
    <property type="component" value="Unassembled WGS sequence"/>
</dbReference>
<dbReference type="SUPFAM" id="SSF116734">
    <property type="entry name" value="DNA methylase specificity domain"/>
    <property type="match status" value="1"/>
</dbReference>
<dbReference type="AlphaFoldDB" id="A0A9D1MA82"/>
<feature type="non-terminal residue" evidence="3">
    <location>
        <position position="146"/>
    </location>
</feature>
<keyword evidence="1" id="KW-0680">Restriction system</keyword>
<dbReference type="GO" id="GO:0004519">
    <property type="term" value="F:endonuclease activity"/>
    <property type="evidence" value="ECO:0007669"/>
    <property type="project" value="UniProtKB-KW"/>
</dbReference>
<comment type="caution">
    <text evidence="3">The sequence shown here is derived from an EMBL/GenBank/DDBJ whole genome shotgun (WGS) entry which is preliminary data.</text>
</comment>
<keyword evidence="3" id="KW-0540">Nuclease</keyword>
<protein>
    <submittedName>
        <fullName evidence="3">Restriction endonuclease subunit S</fullName>
    </submittedName>
</protein>
<keyword evidence="2" id="KW-0238">DNA-binding</keyword>
<dbReference type="InterPro" id="IPR044946">
    <property type="entry name" value="Restrct_endonuc_typeI_TRD_sf"/>
</dbReference>
<name>A0A9D1MA82_9FIRM</name>
<reference evidence="3" key="1">
    <citation type="submission" date="2020-10" db="EMBL/GenBank/DDBJ databases">
        <authorList>
            <person name="Gilroy R."/>
        </authorList>
    </citation>
    <scope>NUCLEOTIDE SEQUENCE</scope>
    <source>
        <strain evidence="3">USAMLcec3-3695</strain>
    </source>
</reference>
<keyword evidence="3" id="KW-0378">Hydrolase</keyword>
<dbReference type="Gene3D" id="3.90.220.20">
    <property type="entry name" value="DNA methylase specificity domains"/>
    <property type="match status" value="1"/>
</dbReference>
<dbReference type="PANTHER" id="PTHR30408">
    <property type="entry name" value="TYPE-1 RESTRICTION ENZYME ECOKI SPECIFICITY PROTEIN"/>
    <property type="match status" value="1"/>
</dbReference>
<dbReference type="EMBL" id="DVNB01000010">
    <property type="protein sequence ID" value="HIU56322.1"/>
    <property type="molecule type" value="Genomic_DNA"/>
</dbReference>
<reference evidence="3" key="2">
    <citation type="journal article" date="2021" name="PeerJ">
        <title>Extensive microbial diversity within the chicken gut microbiome revealed by metagenomics and culture.</title>
        <authorList>
            <person name="Gilroy R."/>
            <person name="Ravi A."/>
            <person name="Getino M."/>
            <person name="Pursley I."/>
            <person name="Horton D.L."/>
            <person name="Alikhan N.F."/>
            <person name="Baker D."/>
            <person name="Gharbi K."/>
            <person name="Hall N."/>
            <person name="Watson M."/>
            <person name="Adriaenssens E.M."/>
            <person name="Foster-Nyarko E."/>
            <person name="Jarju S."/>
            <person name="Secka A."/>
            <person name="Antonio M."/>
            <person name="Oren A."/>
            <person name="Chaudhuri R.R."/>
            <person name="La Ragione R."/>
            <person name="Hildebrand F."/>
            <person name="Pallen M.J."/>
        </authorList>
    </citation>
    <scope>NUCLEOTIDE SEQUENCE</scope>
    <source>
        <strain evidence="3">USAMLcec3-3695</strain>
    </source>
</reference>
<keyword evidence="3" id="KW-0255">Endonuclease</keyword>
<accession>A0A9D1MA82</accession>
<proteinExistence type="predicted"/>
<dbReference type="PANTHER" id="PTHR30408:SF12">
    <property type="entry name" value="TYPE I RESTRICTION ENZYME MJAVIII SPECIFICITY SUBUNIT"/>
    <property type="match status" value="1"/>
</dbReference>
<evidence type="ECO:0000313" key="4">
    <source>
        <dbReference type="Proteomes" id="UP000824109"/>
    </source>
</evidence>
<evidence type="ECO:0000313" key="3">
    <source>
        <dbReference type="EMBL" id="HIU56322.1"/>
    </source>
</evidence>
<gene>
    <name evidence="3" type="ORF">IAA61_00750</name>
</gene>
<sequence>MKSEWNITSLRNLVGYISKGIVPSYADKESKTTIRVLNQRCNRNFRISYVESRLHDVAKKKVAAERYLKPNDILINSTGKGTAGRIAQIDYVPYDTTVDGHMIIIRANELVTQMYLAYALKSHQWEVLQLDEGSTGQTELNRERLL</sequence>
<organism evidence="3 4">
    <name type="scientific">Candidatus Ornithomonoglobus merdipullorum</name>
    <dbReference type="NCBI Taxonomy" id="2840895"/>
    <lineage>
        <taxon>Bacteria</taxon>
        <taxon>Bacillati</taxon>
        <taxon>Bacillota</taxon>
        <taxon>Clostridia</taxon>
        <taxon>Candidatus Ornithomonoglobus</taxon>
    </lineage>
</organism>
<dbReference type="InterPro" id="IPR052021">
    <property type="entry name" value="Type-I_RS_S_subunit"/>
</dbReference>
<dbReference type="GO" id="GO:0003677">
    <property type="term" value="F:DNA binding"/>
    <property type="evidence" value="ECO:0007669"/>
    <property type="project" value="UniProtKB-KW"/>
</dbReference>